<name>A0AA86SZ27_9FABA</name>
<accession>A0AA86SZ27</accession>
<protein>
    <submittedName>
        <fullName evidence="1">Uncharacterized protein</fullName>
    </submittedName>
</protein>
<keyword evidence="2" id="KW-1185">Reference proteome</keyword>
<gene>
    <name evidence="1" type="ORF">AYBTSS11_LOCUS18309</name>
</gene>
<dbReference type="Proteomes" id="UP001189624">
    <property type="component" value="Chromosome 6"/>
</dbReference>
<reference evidence="1" key="1">
    <citation type="submission" date="2023-10" db="EMBL/GenBank/DDBJ databases">
        <authorList>
            <person name="Domelevo Entfellner J.-B."/>
        </authorList>
    </citation>
    <scope>NUCLEOTIDE SEQUENCE</scope>
</reference>
<sequence>MEEGLANIGSETLHFFSITFYSDIRQRLELGAIISTATIMNIPHGIISVSDHFISFLHHTIHNT</sequence>
<evidence type="ECO:0000313" key="1">
    <source>
        <dbReference type="EMBL" id="CAJ1960649.1"/>
    </source>
</evidence>
<organism evidence="1 2">
    <name type="scientific">Sphenostylis stenocarpa</name>
    <dbReference type="NCBI Taxonomy" id="92480"/>
    <lineage>
        <taxon>Eukaryota</taxon>
        <taxon>Viridiplantae</taxon>
        <taxon>Streptophyta</taxon>
        <taxon>Embryophyta</taxon>
        <taxon>Tracheophyta</taxon>
        <taxon>Spermatophyta</taxon>
        <taxon>Magnoliopsida</taxon>
        <taxon>eudicotyledons</taxon>
        <taxon>Gunneridae</taxon>
        <taxon>Pentapetalae</taxon>
        <taxon>rosids</taxon>
        <taxon>fabids</taxon>
        <taxon>Fabales</taxon>
        <taxon>Fabaceae</taxon>
        <taxon>Papilionoideae</taxon>
        <taxon>50 kb inversion clade</taxon>
        <taxon>NPAAA clade</taxon>
        <taxon>indigoferoid/millettioid clade</taxon>
        <taxon>Phaseoleae</taxon>
        <taxon>Sphenostylis</taxon>
    </lineage>
</organism>
<dbReference type="EMBL" id="OY731403">
    <property type="protein sequence ID" value="CAJ1960649.1"/>
    <property type="molecule type" value="Genomic_DNA"/>
</dbReference>
<dbReference type="Gramene" id="rna-AYBTSS11_LOCUS18309">
    <property type="protein sequence ID" value="CAJ1960649.1"/>
    <property type="gene ID" value="gene-AYBTSS11_LOCUS18309"/>
</dbReference>
<evidence type="ECO:0000313" key="2">
    <source>
        <dbReference type="Proteomes" id="UP001189624"/>
    </source>
</evidence>
<proteinExistence type="predicted"/>
<dbReference type="AlphaFoldDB" id="A0AA86SZ27"/>